<proteinExistence type="inferred from homology"/>
<name>A0A6N7YZU9_9PSEU</name>
<dbReference type="PANTHER" id="PTHR30535:SF7">
    <property type="entry name" value="IRON(III) DICITRATE-BINDING PROTEIN"/>
    <property type="match status" value="1"/>
</dbReference>
<dbReference type="InterPro" id="IPR050902">
    <property type="entry name" value="ABC_Transporter_SBP"/>
</dbReference>
<evidence type="ECO:0000313" key="3">
    <source>
        <dbReference type="EMBL" id="MTD52634.1"/>
    </source>
</evidence>
<dbReference type="AlphaFoldDB" id="A0A6N7YZU9"/>
<gene>
    <name evidence="3" type="ORF">GKO32_01355</name>
</gene>
<keyword evidence="4" id="KW-1185">Reference proteome</keyword>
<evidence type="ECO:0000259" key="2">
    <source>
        <dbReference type="PROSITE" id="PS50983"/>
    </source>
</evidence>
<reference evidence="3 4" key="1">
    <citation type="submission" date="2019-11" db="EMBL/GenBank/DDBJ databases">
        <title>Draft genome of Amycolatopsis RM579.</title>
        <authorList>
            <person name="Duangmal K."/>
            <person name="Mingma R."/>
        </authorList>
    </citation>
    <scope>NUCLEOTIDE SEQUENCE [LARGE SCALE GENOMIC DNA]</scope>
    <source>
        <strain evidence="3 4">RM579</strain>
    </source>
</reference>
<dbReference type="Proteomes" id="UP000440096">
    <property type="component" value="Unassembled WGS sequence"/>
</dbReference>
<dbReference type="PANTHER" id="PTHR30535">
    <property type="entry name" value="VITAMIN B12-BINDING PROTEIN"/>
    <property type="match status" value="1"/>
</dbReference>
<accession>A0A6N7YZU9</accession>
<evidence type="ECO:0000313" key="4">
    <source>
        <dbReference type="Proteomes" id="UP000440096"/>
    </source>
</evidence>
<sequence length="371" mass="39172">MVEVRGKSPSPAVPGRAKRRSSLVNSRVAAALIVAFVLAGCGGPSGVSASSVGVDSGYGTRTVTDCTGTKSTFTAAPKRVAAVTTSVLEFLLALGLKDKIVGVQAVAPGAFPADLQQIADRMPKLGGEYVPGNFVPVQREQLLSANPDFVVGGWPSNFDATKGALTQAELAQRGLKSYFALSASCARTTPVTDLSAVYQDIENYGTIFDVKGAADAMVSKMKNTVGRVQDKVKHAVRPKVFSYSWEDGGAGNAYAVGNQNLSNAIISQAGGKNIFDDVNAVYGDVGWEQVVARNPDVIVLEVFGKRTQAEFDQVITTAENFFTGNPALRNVTAVRNRKFIPVLAETYYLGGTRNADAVESLAKALHPDAFE</sequence>
<feature type="domain" description="Fe/B12 periplasmic-binding" evidence="2">
    <location>
        <begin position="79"/>
        <end position="369"/>
    </location>
</feature>
<evidence type="ECO:0000256" key="1">
    <source>
        <dbReference type="ARBA" id="ARBA00008814"/>
    </source>
</evidence>
<organism evidence="3 4">
    <name type="scientific">Amycolatopsis pithecellobii</name>
    <dbReference type="NCBI Taxonomy" id="664692"/>
    <lineage>
        <taxon>Bacteria</taxon>
        <taxon>Bacillati</taxon>
        <taxon>Actinomycetota</taxon>
        <taxon>Actinomycetes</taxon>
        <taxon>Pseudonocardiales</taxon>
        <taxon>Pseudonocardiaceae</taxon>
        <taxon>Amycolatopsis</taxon>
    </lineage>
</organism>
<dbReference type="Pfam" id="PF01497">
    <property type="entry name" value="Peripla_BP_2"/>
    <property type="match status" value="1"/>
</dbReference>
<comment type="caution">
    <text evidence="3">The sequence shown here is derived from an EMBL/GenBank/DDBJ whole genome shotgun (WGS) entry which is preliminary data.</text>
</comment>
<dbReference type="SUPFAM" id="SSF53807">
    <property type="entry name" value="Helical backbone' metal receptor"/>
    <property type="match status" value="1"/>
</dbReference>
<dbReference type="EMBL" id="WMBA01000001">
    <property type="protein sequence ID" value="MTD52634.1"/>
    <property type="molecule type" value="Genomic_DNA"/>
</dbReference>
<comment type="similarity">
    <text evidence="1">Belongs to the bacterial solute-binding protein 8 family.</text>
</comment>
<dbReference type="Gene3D" id="3.40.50.1980">
    <property type="entry name" value="Nitrogenase molybdenum iron protein domain"/>
    <property type="match status" value="2"/>
</dbReference>
<dbReference type="OrthoDB" id="9797850at2"/>
<protein>
    <submittedName>
        <fullName evidence="3">ABC transporter substrate-binding protein</fullName>
    </submittedName>
</protein>
<dbReference type="PROSITE" id="PS50983">
    <property type="entry name" value="FE_B12_PBP"/>
    <property type="match status" value="1"/>
</dbReference>
<dbReference type="InterPro" id="IPR002491">
    <property type="entry name" value="ABC_transptr_periplasmic_BD"/>
</dbReference>